<accession>A0A426YBS7</accession>
<feature type="compositionally biased region" description="Basic and acidic residues" evidence="1">
    <location>
        <begin position="21"/>
        <end position="31"/>
    </location>
</feature>
<name>A0A426YBS7_ENSVE</name>
<evidence type="ECO:0000256" key="1">
    <source>
        <dbReference type="SAM" id="MobiDB-lite"/>
    </source>
</evidence>
<feature type="region of interest" description="Disordered" evidence="1">
    <location>
        <begin position="21"/>
        <end position="51"/>
    </location>
</feature>
<gene>
    <name evidence="2" type="ORF">B296_00027346</name>
</gene>
<dbReference type="AlphaFoldDB" id="A0A426YBS7"/>
<dbReference type="Proteomes" id="UP000287651">
    <property type="component" value="Unassembled WGS sequence"/>
</dbReference>
<organism evidence="2 3">
    <name type="scientific">Ensete ventricosum</name>
    <name type="common">Abyssinian banana</name>
    <name type="synonym">Musa ensete</name>
    <dbReference type="NCBI Taxonomy" id="4639"/>
    <lineage>
        <taxon>Eukaryota</taxon>
        <taxon>Viridiplantae</taxon>
        <taxon>Streptophyta</taxon>
        <taxon>Embryophyta</taxon>
        <taxon>Tracheophyta</taxon>
        <taxon>Spermatophyta</taxon>
        <taxon>Magnoliopsida</taxon>
        <taxon>Liliopsida</taxon>
        <taxon>Zingiberales</taxon>
        <taxon>Musaceae</taxon>
        <taxon>Ensete</taxon>
    </lineage>
</organism>
<dbReference type="EMBL" id="AMZH03013486">
    <property type="protein sequence ID" value="RRT49191.1"/>
    <property type="molecule type" value="Genomic_DNA"/>
</dbReference>
<sequence length="86" mass="9415">MIGAIGELDYFNAYIRLRESEKSKENADRKTGLGGGECRGKLQVPRQDGRVEAKELHKTGADELLIKIAESEGLRIDAGVLDQGTK</sequence>
<protein>
    <submittedName>
        <fullName evidence="2">Uncharacterized protein</fullName>
    </submittedName>
</protein>
<proteinExistence type="predicted"/>
<comment type="caution">
    <text evidence="2">The sequence shown here is derived from an EMBL/GenBank/DDBJ whole genome shotgun (WGS) entry which is preliminary data.</text>
</comment>
<evidence type="ECO:0000313" key="2">
    <source>
        <dbReference type="EMBL" id="RRT49191.1"/>
    </source>
</evidence>
<evidence type="ECO:0000313" key="3">
    <source>
        <dbReference type="Proteomes" id="UP000287651"/>
    </source>
</evidence>
<reference evidence="2 3" key="1">
    <citation type="journal article" date="2014" name="Agronomy (Basel)">
        <title>A Draft Genome Sequence for Ensete ventricosum, the Drought-Tolerant Tree Against Hunger.</title>
        <authorList>
            <person name="Harrison J."/>
            <person name="Moore K.A."/>
            <person name="Paszkiewicz K."/>
            <person name="Jones T."/>
            <person name="Grant M."/>
            <person name="Ambacheew D."/>
            <person name="Muzemil S."/>
            <person name="Studholme D.J."/>
        </authorList>
    </citation>
    <scope>NUCLEOTIDE SEQUENCE [LARGE SCALE GENOMIC DNA]</scope>
</reference>